<evidence type="ECO:0000259" key="1">
    <source>
        <dbReference type="Pfam" id="PF01370"/>
    </source>
</evidence>
<dbReference type="Pfam" id="PF01370">
    <property type="entry name" value="Epimerase"/>
    <property type="match status" value="1"/>
</dbReference>
<dbReference type="EMBL" id="KN846982">
    <property type="protein sequence ID" value="KIW97242.1"/>
    <property type="molecule type" value="Genomic_DNA"/>
</dbReference>
<evidence type="ECO:0000313" key="2">
    <source>
        <dbReference type="EMBL" id="KIW97242.1"/>
    </source>
</evidence>
<name>A0A0D2GFT0_CLAB1</name>
<accession>A0A0D2GFT0</accession>
<dbReference type="InterPro" id="IPR036291">
    <property type="entry name" value="NAD(P)-bd_dom_sf"/>
</dbReference>
<dbReference type="GO" id="GO:0004029">
    <property type="term" value="F:aldehyde dehydrogenase (NAD+) activity"/>
    <property type="evidence" value="ECO:0007669"/>
    <property type="project" value="TreeGrafter"/>
</dbReference>
<dbReference type="AlphaFoldDB" id="A0A0D2GFT0"/>
<dbReference type="InterPro" id="IPR051783">
    <property type="entry name" value="NAD(P)-dependent_oxidoreduct"/>
</dbReference>
<dbReference type="GO" id="GO:0005737">
    <property type="term" value="C:cytoplasm"/>
    <property type="evidence" value="ECO:0007669"/>
    <property type="project" value="TreeGrafter"/>
</dbReference>
<dbReference type="InterPro" id="IPR001509">
    <property type="entry name" value="Epimerase_deHydtase"/>
</dbReference>
<dbReference type="Gene3D" id="3.40.50.720">
    <property type="entry name" value="NAD(P)-binding Rossmann-like Domain"/>
    <property type="match status" value="2"/>
</dbReference>
<keyword evidence="3" id="KW-1185">Reference proteome</keyword>
<dbReference type="HOGENOM" id="CLU_007383_12_0_1"/>
<dbReference type="PANTHER" id="PTHR48079:SF6">
    <property type="entry name" value="NAD(P)-BINDING DOMAIN-CONTAINING PROTEIN-RELATED"/>
    <property type="match status" value="1"/>
</dbReference>
<dbReference type="VEuPathDB" id="FungiDB:Z519_02634"/>
<reference evidence="2" key="1">
    <citation type="submission" date="2015-01" db="EMBL/GenBank/DDBJ databases">
        <title>The Genome Sequence of Cladophialophora bantiana CBS 173.52.</title>
        <authorList>
            <consortium name="The Broad Institute Genomics Platform"/>
            <person name="Cuomo C."/>
            <person name="de Hoog S."/>
            <person name="Gorbushina A."/>
            <person name="Stielow B."/>
            <person name="Teixiera M."/>
            <person name="Abouelleil A."/>
            <person name="Chapman S.B."/>
            <person name="Priest M."/>
            <person name="Young S.K."/>
            <person name="Wortman J."/>
            <person name="Nusbaum C."/>
            <person name="Birren B."/>
        </authorList>
    </citation>
    <scope>NUCLEOTIDE SEQUENCE [LARGE SCALE GENOMIC DNA]</scope>
    <source>
        <strain evidence="2">CBS 173.52</strain>
    </source>
</reference>
<proteinExistence type="predicted"/>
<dbReference type="Proteomes" id="UP000053789">
    <property type="component" value="Unassembled WGS sequence"/>
</dbReference>
<protein>
    <recommendedName>
        <fullName evidence="1">NAD-dependent epimerase/dehydratase domain-containing protein</fullName>
    </recommendedName>
</protein>
<evidence type="ECO:0000313" key="3">
    <source>
        <dbReference type="Proteomes" id="UP000053789"/>
    </source>
</evidence>
<dbReference type="RefSeq" id="XP_016623911.1">
    <property type="nucleotide sequence ID" value="XM_016760390.1"/>
</dbReference>
<dbReference type="PANTHER" id="PTHR48079">
    <property type="entry name" value="PROTEIN YEEZ"/>
    <property type="match status" value="1"/>
</dbReference>
<organism evidence="2 3">
    <name type="scientific">Cladophialophora bantiana (strain ATCC 10958 / CBS 173.52 / CDC B-1940 / NIH 8579)</name>
    <name type="common">Xylohypha bantiana</name>
    <dbReference type="NCBI Taxonomy" id="1442370"/>
    <lineage>
        <taxon>Eukaryota</taxon>
        <taxon>Fungi</taxon>
        <taxon>Dikarya</taxon>
        <taxon>Ascomycota</taxon>
        <taxon>Pezizomycotina</taxon>
        <taxon>Eurotiomycetes</taxon>
        <taxon>Chaetothyriomycetidae</taxon>
        <taxon>Chaetothyriales</taxon>
        <taxon>Herpotrichiellaceae</taxon>
        <taxon>Cladophialophora</taxon>
    </lineage>
</organism>
<dbReference type="GeneID" id="27695562"/>
<dbReference type="SUPFAM" id="SSF51735">
    <property type="entry name" value="NAD(P)-binding Rossmann-fold domains"/>
    <property type="match status" value="1"/>
</dbReference>
<dbReference type="OrthoDB" id="10262413at2759"/>
<feature type="domain" description="NAD-dependent epimerase/dehydratase" evidence="1">
    <location>
        <begin position="6"/>
        <end position="240"/>
    </location>
</feature>
<gene>
    <name evidence="2" type="ORF">Z519_02634</name>
</gene>
<sequence length="351" mass="38405">MSNSRILITGSSGYIGGEVLAALLASKNPAIQAASISCMVRGEEKAEALKKLGVTPLLFNSLDETEILAEAASNHDIVIHAASGFHTLSARALVLGLAQRKRKTGKDVHYIHTSGTSNVADRPISMQYVESRYPLSDKDDIFAYMKTRDEDVPYAQRTSDIVITETGLEHGVKTYVLMSPSLYGIGVSPLHEFCHVPILIRAGLKLGKVPVVGDGSGIWDHAHIQDMASFYETVVTKILNGQDIPSGKDGIYFIENGEHTWREIAERVAEAGVALGALQTTELQTLDLQGSKDILGQGWGLIAEIGWASNSRTRGHKTRELGWEPQKTRRDWETHFTADWEAILESNGSRK</sequence>